<keyword evidence="6 7" id="KW-0472">Membrane</keyword>
<dbReference type="InterPro" id="IPR007029">
    <property type="entry name" value="YHS_dom"/>
</dbReference>
<evidence type="ECO:0000256" key="3">
    <source>
        <dbReference type="ARBA" id="ARBA00022475"/>
    </source>
</evidence>
<proteinExistence type="inferred from homology"/>
<evidence type="ECO:0000256" key="6">
    <source>
        <dbReference type="ARBA" id="ARBA00023136"/>
    </source>
</evidence>
<dbReference type="InterPro" id="IPR011017">
    <property type="entry name" value="TRASH_dom"/>
</dbReference>
<dbReference type="InterPro" id="IPR005524">
    <property type="entry name" value="DUF318"/>
</dbReference>
<dbReference type="PANTHER" id="PTHR42775">
    <property type="entry name" value="PERMEASE RV2963-RELATED"/>
    <property type="match status" value="1"/>
</dbReference>
<dbReference type="GO" id="GO:0016491">
    <property type="term" value="F:oxidoreductase activity"/>
    <property type="evidence" value="ECO:0007669"/>
    <property type="project" value="InterPro"/>
</dbReference>
<feature type="transmembrane region" description="Helical" evidence="7">
    <location>
        <begin position="88"/>
        <end position="112"/>
    </location>
</feature>
<protein>
    <submittedName>
        <fullName evidence="9">Unannotated protein</fullName>
    </submittedName>
</protein>
<dbReference type="PANTHER" id="PTHR42775:SF1">
    <property type="entry name" value="PERMEASE RV2963-RELATED"/>
    <property type="match status" value="1"/>
</dbReference>
<dbReference type="GO" id="GO:0005886">
    <property type="term" value="C:plasma membrane"/>
    <property type="evidence" value="ECO:0007669"/>
    <property type="project" value="UniProtKB-SubCell"/>
</dbReference>
<name>A0A6J7DKW7_9ZZZZ</name>
<dbReference type="Gene3D" id="1.10.620.20">
    <property type="entry name" value="Ribonucleotide Reductase, subunit A"/>
    <property type="match status" value="1"/>
</dbReference>
<comment type="subcellular location">
    <subcellularLocation>
        <location evidence="1">Cell membrane</location>
        <topology evidence="1">Multi-pass membrane protein</topology>
    </subcellularLocation>
</comment>
<feature type="transmembrane region" description="Helical" evidence="7">
    <location>
        <begin position="17"/>
        <end position="40"/>
    </location>
</feature>
<dbReference type="Pfam" id="PF04945">
    <property type="entry name" value="YHS"/>
    <property type="match status" value="1"/>
</dbReference>
<dbReference type="AlphaFoldDB" id="A0A6J7DKW7"/>
<gene>
    <name evidence="9" type="ORF">UFOPK3381_00718</name>
</gene>
<keyword evidence="5 7" id="KW-1133">Transmembrane helix</keyword>
<dbReference type="InterPro" id="IPR053166">
    <property type="entry name" value="UPF0718_permease"/>
</dbReference>
<sequence length="476" mass="51741">MNQLGDFLWGGTREAALMLWMTFWPLVLGFTISGVVQSFVKRDGLRRTLGTSSLRSASTASMLGVISSSCSYAASAMARALFVRGASFTNATIFMIASTNLVIELGIVLYLLLGWQFLVAQILGGLIMVTILALVGRRLLDVDQEALRAASDESPEGAQSAEVVPSFREAQGWFRAARYTIGDITMLRKELFFGFLVAGFLAAEVPDSWWSHLFMTNHGWWTTLENVVIAPLFAVISFVCSVGNIPLAAAMWVKGVSFGGVIAFIFADLVTLPLLLIYRRFYGGARALRLFLVLWAVMSTGGLLIELIFRALHVVPPIPHHVMTGHEFSLGWNLWLNIVAGVSLLLTFVLSRRSVGDDGVAIDPVCGMQVAKDSPAAVADVDGVRYYFCAPRCQDRYVKDPTKYLGQTPVMVEDPDGDATDPICGMRVNSKQPPAQAESPTGPVFFCSEGCRGQWLAGPNAAPGTQQISLSRKAKP</sequence>
<feature type="domain" description="TRASH" evidence="8">
    <location>
        <begin position="363"/>
        <end position="401"/>
    </location>
</feature>
<evidence type="ECO:0000256" key="7">
    <source>
        <dbReference type="SAM" id="Phobius"/>
    </source>
</evidence>
<dbReference type="EMBL" id="CAFBLN010000023">
    <property type="protein sequence ID" value="CAB4869535.1"/>
    <property type="molecule type" value="Genomic_DNA"/>
</dbReference>
<evidence type="ECO:0000259" key="8">
    <source>
        <dbReference type="SMART" id="SM00746"/>
    </source>
</evidence>
<feature type="transmembrane region" description="Helical" evidence="7">
    <location>
        <begin position="332"/>
        <end position="350"/>
    </location>
</feature>
<feature type="transmembrane region" description="Helical" evidence="7">
    <location>
        <begin position="117"/>
        <end position="135"/>
    </location>
</feature>
<dbReference type="SMART" id="SM00746">
    <property type="entry name" value="TRASH"/>
    <property type="match status" value="2"/>
</dbReference>
<dbReference type="InterPro" id="IPR012348">
    <property type="entry name" value="RNR-like"/>
</dbReference>
<feature type="transmembrane region" description="Helical" evidence="7">
    <location>
        <begin position="290"/>
        <end position="312"/>
    </location>
</feature>
<evidence type="ECO:0000256" key="2">
    <source>
        <dbReference type="ARBA" id="ARBA00006386"/>
    </source>
</evidence>
<feature type="domain" description="TRASH" evidence="8">
    <location>
        <begin position="421"/>
        <end position="459"/>
    </location>
</feature>
<accession>A0A6J7DKW7</accession>
<keyword evidence="4 7" id="KW-0812">Transmembrane</keyword>
<organism evidence="9">
    <name type="scientific">freshwater metagenome</name>
    <dbReference type="NCBI Taxonomy" id="449393"/>
    <lineage>
        <taxon>unclassified sequences</taxon>
        <taxon>metagenomes</taxon>
        <taxon>ecological metagenomes</taxon>
    </lineage>
</organism>
<evidence type="ECO:0000256" key="4">
    <source>
        <dbReference type="ARBA" id="ARBA00022692"/>
    </source>
</evidence>
<feature type="transmembrane region" description="Helical" evidence="7">
    <location>
        <begin position="258"/>
        <end position="278"/>
    </location>
</feature>
<evidence type="ECO:0000313" key="9">
    <source>
        <dbReference type="EMBL" id="CAB4869535.1"/>
    </source>
</evidence>
<evidence type="ECO:0000256" key="1">
    <source>
        <dbReference type="ARBA" id="ARBA00004651"/>
    </source>
</evidence>
<keyword evidence="3" id="KW-1003">Cell membrane</keyword>
<evidence type="ECO:0000256" key="5">
    <source>
        <dbReference type="ARBA" id="ARBA00022989"/>
    </source>
</evidence>
<feature type="transmembrane region" description="Helical" evidence="7">
    <location>
        <begin position="227"/>
        <end position="252"/>
    </location>
</feature>
<comment type="similarity">
    <text evidence="2">Belongs to the UPF0718 family.</text>
</comment>
<dbReference type="InterPro" id="IPR009078">
    <property type="entry name" value="Ferritin-like_SF"/>
</dbReference>
<reference evidence="9" key="1">
    <citation type="submission" date="2020-05" db="EMBL/GenBank/DDBJ databases">
        <authorList>
            <person name="Chiriac C."/>
            <person name="Salcher M."/>
            <person name="Ghai R."/>
            <person name="Kavagutti S V."/>
        </authorList>
    </citation>
    <scope>NUCLEOTIDE SEQUENCE</scope>
</reference>
<dbReference type="SUPFAM" id="SSF47240">
    <property type="entry name" value="Ferritin-like"/>
    <property type="match status" value="1"/>
</dbReference>
<dbReference type="Pfam" id="PF03773">
    <property type="entry name" value="ArsP_1"/>
    <property type="match status" value="1"/>
</dbReference>